<evidence type="ECO:0000259" key="1">
    <source>
        <dbReference type="Pfam" id="PF01370"/>
    </source>
</evidence>
<dbReference type="PANTHER" id="PTHR43245:SF11">
    <property type="entry name" value="LD23561P"/>
    <property type="match status" value="1"/>
</dbReference>
<gene>
    <name evidence="2" type="ORF">RF11_11777</name>
</gene>
<protein>
    <recommendedName>
        <fullName evidence="1">NAD-dependent epimerase/dehydratase domain-containing protein</fullName>
    </recommendedName>
</protein>
<name>A0A0C2MG73_THEKT</name>
<dbReference type="OrthoDB" id="16464at2759"/>
<dbReference type="PANTHER" id="PTHR43245">
    <property type="entry name" value="BIFUNCTIONAL POLYMYXIN RESISTANCE PROTEIN ARNA"/>
    <property type="match status" value="1"/>
</dbReference>
<dbReference type="OMA" id="PQTAWLN"/>
<sequence>MSYAILGGCGFIGRNIVEKLVEDSSCTKIIVCDKRRPEMSWLTPHQTECFSNPRVIYKQINLANEKSVSDFFDEHPCDIMINSASETRQLPCYETYEENIFHLGMVVAKQAAKMGCKKFIQITSARVKVLGNLNRRETTMTGILKAQQKLESDLATIEGLNYVILRPALVYGMGDTVSILPMLIVMAIYKNTGEELKVLWTENIKTRTVHAMDVAEASVFLGKSGESGKIYEICDKSESTHGKITKELAGLFDTKYKFMGKLENMMAESFFETAVRDINEKHLDLWSKACSKDKITNTPLLPNFTEEQLMLDDFEVDSTPLEDLGFKFTHPTFEAAQLKEILKAYVDQGIFPKSLYRLKSNH</sequence>
<dbReference type="Pfam" id="PF01370">
    <property type="entry name" value="Epimerase"/>
    <property type="match status" value="1"/>
</dbReference>
<comment type="caution">
    <text evidence="2">The sequence shown here is derived from an EMBL/GenBank/DDBJ whole genome shotgun (WGS) entry which is preliminary data.</text>
</comment>
<proteinExistence type="predicted"/>
<dbReference type="InterPro" id="IPR036291">
    <property type="entry name" value="NAD(P)-bd_dom_sf"/>
</dbReference>
<dbReference type="Gene3D" id="3.40.50.720">
    <property type="entry name" value="NAD(P)-binding Rossmann-like Domain"/>
    <property type="match status" value="1"/>
</dbReference>
<keyword evidence="3" id="KW-1185">Reference proteome</keyword>
<evidence type="ECO:0000313" key="3">
    <source>
        <dbReference type="Proteomes" id="UP000031668"/>
    </source>
</evidence>
<dbReference type="InterPro" id="IPR001509">
    <property type="entry name" value="Epimerase_deHydtase"/>
</dbReference>
<dbReference type="Proteomes" id="UP000031668">
    <property type="component" value="Unassembled WGS sequence"/>
</dbReference>
<dbReference type="EMBL" id="JWZT01005524">
    <property type="protein sequence ID" value="KII60681.1"/>
    <property type="molecule type" value="Genomic_DNA"/>
</dbReference>
<evidence type="ECO:0000313" key="2">
    <source>
        <dbReference type="EMBL" id="KII60681.1"/>
    </source>
</evidence>
<organism evidence="2 3">
    <name type="scientific">Thelohanellus kitauei</name>
    <name type="common">Myxosporean</name>
    <dbReference type="NCBI Taxonomy" id="669202"/>
    <lineage>
        <taxon>Eukaryota</taxon>
        <taxon>Metazoa</taxon>
        <taxon>Cnidaria</taxon>
        <taxon>Myxozoa</taxon>
        <taxon>Myxosporea</taxon>
        <taxon>Bivalvulida</taxon>
        <taxon>Platysporina</taxon>
        <taxon>Myxobolidae</taxon>
        <taxon>Thelohanellus</taxon>
    </lineage>
</organism>
<reference evidence="2 3" key="1">
    <citation type="journal article" date="2014" name="Genome Biol. Evol.">
        <title>The genome of the myxosporean Thelohanellus kitauei shows adaptations to nutrient acquisition within its fish host.</title>
        <authorList>
            <person name="Yang Y."/>
            <person name="Xiong J."/>
            <person name="Zhou Z."/>
            <person name="Huo F."/>
            <person name="Miao W."/>
            <person name="Ran C."/>
            <person name="Liu Y."/>
            <person name="Zhang J."/>
            <person name="Feng J."/>
            <person name="Wang M."/>
            <person name="Wang M."/>
            <person name="Wang L."/>
            <person name="Yao B."/>
        </authorList>
    </citation>
    <scope>NUCLEOTIDE SEQUENCE [LARGE SCALE GENOMIC DNA]</scope>
    <source>
        <strain evidence="2">Wuqing</strain>
    </source>
</reference>
<dbReference type="AlphaFoldDB" id="A0A0C2MG73"/>
<feature type="domain" description="NAD-dependent epimerase/dehydratase" evidence="1">
    <location>
        <begin position="5"/>
        <end position="234"/>
    </location>
</feature>
<accession>A0A0C2MG73</accession>
<dbReference type="SUPFAM" id="SSF51735">
    <property type="entry name" value="NAD(P)-binding Rossmann-fold domains"/>
    <property type="match status" value="1"/>
</dbReference>
<dbReference type="InterPro" id="IPR050177">
    <property type="entry name" value="Lipid_A_modif_metabolic_enz"/>
</dbReference>